<evidence type="ECO:0000313" key="2">
    <source>
        <dbReference type="Proteomes" id="UP000192534"/>
    </source>
</evidence>
<dbReference type="AlphaFoldDB" id="A0A1X0IJL6"/>
<reference evidence="1 2" key="1">
    <citation type="submission" date="2016-12" db="EMBL/GenBank/DDBJ databases">
        <title>The new phylogeny of genus Mycobacterium.</title>
        <authorList>
            <person name="Tortoli E."/>
            <person name="Trovato A."/>
            <person name="Cirillo D.M."/>
        </authorList>
    </citation>
    <scope>NUCLEOTIDE SEQUENCE [LARGE SCALE GENOMIC DNA]</scope>
    <source>
        <strain evidence="1 2">DSM 44223</strain>
    </source>
</reference>
<comment type="caution">
    <text evidence="1">The sequence shown here is derived from an EMBL/GenBank/DDBJ whole genome shotgun (WGS) entry which is preliminary data.</text>
</comment>
<protein>
    <submittedName>
        <fullName evidence="1">Uncharacterized protein</fullName>
    </submittedName>
</protein>
<organism evidence="1 2">
    <name type="scientific">Mycolicibacterium rhodesiae</name>
    <name type="common">Mycobacterium rhodesiae</name>
    <dbReference type="NCBI Taxonomy" id="36814"/>
    <lineage>
        <taxon>Bacteria</taxon>
        <taxon>Bacillati</taxon>
        <taxon>Actinomycetota</taxon>
        <taxon>Actinomycetes</taxon>
        <taxon>Mycobacteriales</taxon>
        <taxon>Mycobacteriaceae</taxon>
        <taxon>Mycolicibacterium</taxon>
    </lineage>
</organism>
<name>A0A1X0IJL6_MYCRH</name>
<evidence type="ECO:0000313" key="1">
    <source>
        <dbReference type="EMBL" id="ORB47773.1"/>
    </source>
</evidence>
<proteinExistence type="predicted"/>
<dbReference type="Proteomes" id="UP000192534">
    <property type="component" value="Unassembled WGS sequence"/>
</dbReference>
<sequence length="157" mass="17231">MVDMEDQICALAAAGRSVRGIAQDLGINRGKVHRVLLARRAVAVAAPDEPDDPGVLSDVELAYMGWTREYVTAGLNALELYRLQSVWAYRERGVPVPATEPRPPEAMPKHVRDATIMRLRREGRSLEAIGAAVVPRMSKGGVSRALARLEDADFDDR</sequence>
<accession>A0A1X0IJL6</accession>
<keyword evidence="2" id="KW-1185">Reference proteome</keyword>
<dbReference type="EMBL" id="MVIH01000024">
    <property type="protein sequence ID" value="ORB47773.1"/>
    <property type="molecule type" value="Genomic_DNA"/>
</dbReference>
<gene>
    <name evidence="1" type="ORF">BST42_27070</name>
</gene>